<dbReference type="Proteomes" id="UP000176222">
    <property type="component" value="Unassembled WGS sequence"/>
</dbReference>
<comment type="caution">
    <text evidence="2">The sequence shown here is derived from an EMBL/GenBank/DDBJ whole genome shotgun (WGS) entry which is preliminary data.</text>
</comment>
<dbReference type="AlphaFoldDB" id="A0A1G2QC40"/>
<organism evidence="2 3">
    <name type="scientific">Candidatus Vogelbacteria bacterium RIFOXYB1_FULL_42_16</name>
    <dbReference type="NCBI Taxonomy" id="1802436"/>
    <lineage>
        <taxon>Bacteria</taxon>
        <taxon>Candidatus Vogeliibacteriota</taxon>
    </lineage>
</organism>
<name>A0A1G2QC40_9BACT</name>
<sequence>MDRHGEENGISKGDDPHHGKVYGVNVLPFMPAVEAYLKEMAEARRQSAFSQRVIGPCKPAW</sequence>
<proteinExistence type="predicted"/>
<evidence type="ECO:0000313" key="2">
    <source>
        <dbReference type="EMBL" id="OHA58047.1"/>
    </source>
</evidence>
<evidence type="ECO:0000313" key="3">
    <source>
        <dbReference type="Proteomes" id="UP000176222"/>
    </source>
</evidence>
<accession>A0A1G2QC40</accession>
<reference evidence="2 3" key="1">
    <citation type="journal article" date="2016" name="Nat. Commun.">
        <title>Thousands of microbial genomes shed light on interconnected biogeochemical processes in an aquifer system.</title>
        <authorList>
            <person name="Anantharaman K."/>
            <person name="Brown C.T."/>
            <person name="Hug L.A."/>
            <person name="Sharon I."/>
            <person name="Castelle C.J."/>
            <person name="Probst A.J."/>
            <person name="Thomas B.C."/>
            <person name="Singh A."/>
            <person name="Wilkins M.J."/>
            <person name="Karaoz U."/>
            <person name="Brodie E.L."/>
            <person name="Williams K.H."/>
            <person name="Hubbard S.S."/>
            <person name="Banfield J.F."/>
        </authorList>
    </citation>
    <scope>NUCLEOTIDE SEQUENCE [LARGE SCALE GENOMIC DNA]</scope>
</reference>
<feature type="region of interest" description="Disordered" evidence="1">
    <location>
        <begin position="1"/>
        <end position="20"/>
    </location>
</feature>
<evidence type="ECO:0000256" key="1">
    <source>
        <dbReference type="SAM" id="MobiDB-lite"/>
    </source>
</evidence>
<dbReference type="STRING" id="1802436.A2370_01640"/>
<protein>
    <submittedName>
        <fullName evidence="2">Uncharacterized protein</fullName>
    </submittedName>
</protein>
<dbReference type="EMBL" id="MHTH01000015">
    <property type="protein sequence ID" value="OHA58047.1"/>
    <property type="molecule type" value="Genomic_DNA"/>
</dbReference>
<feature type="compositionally biased region" description="Basic and acidic residues" evidence="1">
    <location>
        <begin position="1"/>
        <end position="18"/>
    </location>
</feature>
<gene>
    <name evidence="2" type="ORF">A2370_01640</name>
</gene>